<feature type="domain" description="DNA methylase adenine-specific" evidence="3">
    <location>
        <begin position="115"/>
        <end position="204"/>
    </location>
</feature>
<comment type="similarity">
    <text evidence="1">Belongs to the N(4)/N(6)-methyltransferase family.</text>
</comment>
<dbReference type="InterPro" id="IPR029063">
    <property type="entry name" value="SAM-dependent_MTases_sf"/>
</dbReference>
<organism evidence="4 5">
    <name type="scientific">Roseateles depolymerans</name>
    <dbReference type="NCBI Taxonomy" id="76731"/>
    <lineage>
        <taxon>Bacteria</taxon>
        <taxon>Pseudomonadati</taxon>
        <taxon>Pseudomonadota</taxon>
        <taxon>Betaproteobacteria</taxon>
        <taxon>Burkholderiales</taxon>
        <taxon>Sphaerotilaceae</taxon>
        <taxon>Roseateles</taxon>
    </lineage>
</organism>
<evidence type="ECO:0000313" key="4">
    <source>
        <dbReference type="EMBL" id="PZP29095.1"/>
    </source>
</evidence>
<sequence>MGHKESAAALGLDGADHTKELLRLIRTTAHRWSQHEVFADFVELSSLSFSNAVDPRQFDVREARYLEIAKKYPRDDFERFPRMMGHLTLAMEQCCVTGELTDVLGGVYMQLELGNERAGQFFTPYPVSRLIAAMLVGDGAEAREKGFIDMSEPACGAGGMVIAMADALQQAGLNHQSAMHATCIDIDPRCVHMTYLQLSLLHIPAVVLHGNALSLQVWSRWYTPAHVLGGWRRRLEERLEREAQAAGANGEPEAVPEEPAATSAPRSPAPPQALVQLKQLKLFED</sequence>
<dbReference type="SUPFAM" id="SSF53335">
    <property type="entry name" value="S-adenosyl-L-methionine-dependent methyltransferases"/>
    <property type="match status" value="1"/>
</dbReference>
<evidence type="ECO:0000256" key="2">
    <source>
        <dbReference type="SAM" id="MobiDB-lite"/>
    </source>
</evidence>
<evidence type="ECO:0000259" key="3">
    <source>
        <dbReference type="Pfam" id="PF02384"/>
    </source>
</evidence>
<evidence type="ECO:0000256" key="1">
    <source>
        <dbReference type="ARBA" id="ARBA00006594"/>
    </source>
</evidence>
<dbReference type="GO" id="GO:0008170">
    <property type="term" value="F:N-methyltransferase activity"/>
    <property type="evidence" value="ECO:0007669"/>
    <property type="project" value="InterPro"/>
</dbReference>
<dbReference type="GO" id="GO:0003677">
    <property type="term" value="F:DNA binding"/>
    <property type="evidence" value="ECO:0007669"/>
    <property type="project" value="InterPro"/>
</dbReference>
<feature type="region of interest" description="Disordered" evidence="2">
    <location>
        <begin position="241"/>
        <end position="271"/>
    </location>
</feature>
<keyword evidence="4" id="KW-0540">Nuclease</keyword>
<dbReference type="Proteomes" id="UP000249633">
    <property type="component" value="Unassembled WGS sequence"/>
</dbReference>
<dbReference type="EMBL" id="QFOD01000019">
    <property type="protein sequence ID" value="PZP29095.1"/>
    <property type="molecule type" value="Genomic_DNA"/>
</dbReference>
<dbReference type="InterPro" id="IPR003356">
    <property type="entry name" value="DNA_methylase_A-5"/>
</dbReference>
<feature type="compositionally biased region" description="Low complexity" evidence="2">
    <location>
        <begin position="245"/>
        <end position="266"/>
    </location>
</feature>
<name>A0A2W5DAJ7_9BURK</name>
<dbReference type="PRINTS" id="PR00507">
    <property type="entry name" value="N12N6MTFRASE"/>
</dbReference>
<gene>
    <name evidence="4" type="ORF">DI603_17945</name>
</gene>
<comment type="caution">
    <text evidence="4">The sequence shown here is derived from an EMBL/GenBank/DDBJ whole genome shotgun (WGS) entry which is preliminary data.</text>
</comment>
<keyword evidence="4" id="KW-0255">Endonuclease</keyword>
<dbReference type="Gene3D" id="3.40.50.150">
    <property type="entry name" value="Vaccinia Virus protein VP39"/>
    <property type="match status" value="1"/>
</dbReference>
<evidence type="ECO:0000313" key="5">
    <source>
        <dbReference type="Proteomes" id="UP000249633"/>
    </source>
</evidence>
<accession>A0A2W5DAJ7</accession>
<dbReference type="Pfam" id="PF02384">
    <property type="entry name" value="N6_Mtase"/>
    <property type="match status" value="1"/>
</dbReference>
<protein>
    <submittedName>
        <fullName evidence="4">Type I restriction endonuclease subunit M</fullName>
    </submittedName>
</protein>
<keyword evidence="4" id="KW-0378">Hydrolase</keyword>
<dbReference type="GO" id="GO:0004519">
    <property type="term" value="F:endonuclease activity"/>
    <property type="evidence" value="ECO:0007669"/>
    <property type="project" value="UniProtKB-KW"/>
</dbReference>
<reference evidence="4 5" key="1">
    <citation type="submission" date="2017-08" db="EMBL/GenBank/DDBJ databases">
        <title>Infants hospitalized years apart are colonized by the same room-sourced microbial strains.</title>
        <authorList>
            <person name="Brooks B."/>
            <person name="Olm M.R."/>
            <person name="Firek B.A."/>
            <person name="Baker R."/>
            <person name="Thomas B.C."/>
            <person name="Morowitz M.J."/>
            <person name="Banfield J.F."/>
        </authorList>
    </citation>
    <scope>NUCLEOTIDE SEQUENCE [LARGE SCALE GENOMIC DNA]</scope>
    <source>
        <strain evidence="4">S2_012_000_R2_81</strain>
    </source>
</reference>
<dbReference type="AlphaFoldDB" id="A0A2W5DAJ7"/>
<proteinExistence type="inferred from homology"/>